<evidence type="ECO:0000256" key="1">
    <source>
        <dbReference type="ARBA" id="ARBA00001737"/>
    </source>
</evidence>
<evidence type="ECO:0000256" key="4">
    <source>
        <dbReference type="ARBA" id="ARBA00022723"/>
    </source>
</evidence>
<protein>
    <recommendedName>
        <fullName evidence="3">L-fuconate dehydratase</fullName>
        <ecNumber evidence="3">4.2.1.68</ecNumber>
    </recommendedName>
</protein>
<evidence type="ECO:0000256" key="6">
    <source>
        <dbReference type="ARBA" id="ARBA00023239"/>
    </source>
</evidence>
<dbReference type="InterPro" id="IPR029065">
    <property type="entry name" value="Enolase_C-like"/>
</dbReference>
<evidence type="ECO:0000313" key="9">
    <source>
        <dbReference type="Proteomes" id="UP001501009"/>
    </source>
</evidence>
<dbReference type="SFLD" id="SFLDF00111">
    <property type="entry name" value="L-fuconate_dehydratase"/>
    <property type="match status" value="1"/>
</dbReference>
<keyword evidence="4" id="KW-0479">Metal-binding</keyword>
<dbReference type="Proteomes" id="UP001501009">
    <property type="component" value="Unassembled WGS sequence"/>
</dbReference>
<dbReference type="EC" id="4.2.1.68" evidence="3"/>
<evidence type="ECO:0000256" key="2">
    <source>
        <dbReference type="ARBA" id="ARBA00001946"/>
    </source>
</evidence>
<dbReference type="RefSeq" id="WP_275772656.1">
    <property type="nucleotide sequence ID" value="NZ_BAABDE010000020.1"/>
</dbReference>
<feature type="domain" description="Mandelate racemase/muconate lactonizing enzyme C-terminal" evidence="7">
    <location>
        <begin position="209"/>
        <end position="305"/>
    </location>
</feature>
<keyword evidence="5" id="KW-0460">Magnesium</keyword>
<dbReference type="Gene3D" id="3.20.20.120">
    <property type="entry name" value="Enolase-like C-terminal domain"/>
    <property type="match status" value="1"/>
</dbReference>
<gene>
    <name evidence="8" type="ORF">GCM10022403_047030</name>
</gene>
<dbReference type="EMBL" id="BAABDE010000020">
    <property type="protein sequence ID" value="GAA3807512.1"/>
    <property type="molecule type" value="Genomic_DNA"/>
</dbReference>
<comment type="catalytic activity">
    <reaction evidence="1">
        <text>L-fuconate = 2-dehydro-3-deoxy-L-fuconate + H2O</text>
        <dbReference type="Rhea" id="RHEA:22772"/>
        <dbReference type="ChEBI" id="CHEBI:15377"/>
        <dbReference type="ChEBI" id="CHEBI:21291"/>
        <dbReference type="ChEBI" id="CHEBI:37448"/>
        <dbReference type="EC" id="4.2.1.68"/>
    </reaction>
</comment>
<dbReference type="CDD" id="cd03324">
    <property type="entry name" value="rTSbeta_L-fuconate_dehydratase"/>
    <property type="match status" value="1"/>
</dbReference>
<dbReference type="InterPro" id="IPR036849">
    <property type="entry name" value="Enolase-like_C_sf"/>
</dbReference>
<evidence type="ECO:0000256" key="3">
    <source>
        <dbReference type="ARBA" id="ARBA00013142"/>
    </source>
</evidence>
<dbReference type="InterPro" id="IPR013341">
    <property type="entry name" value="Mandelate_racemase_N_dom"/>
</dbReference>
<comment type="cofactor">
    <cofactor evidence="2">
        <name>Mg(2+)</name>
        <dbReference type="ChEBI" id="CHEBI:18420"/>
    </cofactor>
</comment>
<dbReference type="SUPFAM" id="SSF54826">
    <property type="entry name" value="Enolase N-terminal domain-like"/>
    <property type="match status" value="1"/>
</dbReference>
<dbReference type="Pfam" id="PF02746">
    <property type="entry name" value="MR_MLE_N"/>
    <property type="match status" value="1"/>
</dbReference>
<dbReference type="PANTHER" id="PTHR13794:SF58">
    <property type="entry name" value="MITOCHONDRIAL ENOLASE SUPERFAMILY MEMBER 1"/>
    <property type="match status" value="1"/>
</dbReference>
<organism evidence="8 9">
    <name type="scientific">Streptomyces coacervatus</name>
    <dbReference type="NCBI Taxonomy" id="647381"/>
    <lineage>
        <taxon>Bacteria</taxon>
        <taxon>Bacillati</taxon>
        <taxon>Actinomycetota</taxon>
        <taxon>Actinomycetes</taxon>
        <taxon>Kitasatosporales</taxon>
        <taxon>Streptomycetaceae</taxon>
        <taxon>Streptomyces</taxon>
    </lineage>
</organism>
<dbReference type="InterPro" id="IPR046945">
    <property type="entry name" value="RHMD-like"/>
</dbReference>
<dbReference type="SMART" id="SM00922">
    <property type="entry name" value="MR_MLE"/>
    <property type="match status" value="1"/>
</dbReference>
<evidence type="ECO:0000256" key="5">
    <source>
        <dbReference type="ARBA" id="ARBA00022842"/>
    </source>
</evidence>
<sequence>MSPTPGTPARISAVDTYDIRFPTSRELDGSDAMNPDPDYSAAYVVLRTDGEEGADGPEGHGFTFTIGRGNEVQVAAIHALRHHVVGRSVDEVCADPGAVYRDLIGDSQLRWLGPEKGVMHMAIGAVINAVWDLAAKRADKPLWRLLAEADPEWLVGQIDFRYLTDALTPDEALEILRRGRQGAEERTGRLLERGYPGYTTSAGWLGYSDEKLTRLAAQAVADGFTQIKLKVGADLDDDVRRCRVARAVVGPDIRMAIDANQRWGVDEAIRWTKALAEFDPYWIEEPTSPDDVLGHAAIRKAVAPVKVATGEHVQNRIVFKQLLQAGALDVVQIDAARVGGVNENLAILLLAAKFGVPVCPHAGGVGLCELVQHLSMFDYVAVSGTTEDRVIEYVDHLHDHFLDPVVIREGHYTAPTAPGFSAAMRPESIARYTFPGGTFWAADLDEKKGRAA</sequence>
<comment type="caution">
    <text evidence="8">The sequence shown here is derived from an EMBL/GenBank/DDBJ whole genome shotgun (WGS) entry which is preliminary data.</text>
</comment>
<name>A0ABP7HZI9_9ACTN</name>
<proteinExistence type="predicted"/>
<accession>A0ABP7HZI9</accession>
<dbReference type="InterPro" id="IPR034610">
    <property type="entry name" value="L-fuconate_dehydratase"/>
</dbReference>
<dbReference type="SUPFAM" id="SSF51604">
    <property type="entry name" value="Enolase C-terminal domain-like"/>
    <property type="match status" value="1"/>
</dbReference>
<evidence type="ECO:0000259" key="7">
    <source>
        <dbReference type="SMART" id="SM00922"/>
    </source>
</evidence>
<keyword evidence="9" id="KW-1185">Reference proteome</keyword>
<dbReference type="InterPro" id="IPR029017">
    <property type="entry name" value="Enolase-like_N"/>
</dbReference>
<dbReference type="SFLD" id="SFLDG00179">
    <property type="entry name" value="mandelate_racemase"/>
    <property type="match status" value="1"/>
</dbReference>
<dbReference type="Pfam" id="PF13378">
    <property type="entry name" value="MR_MLE_C"/>
    <property type="match status" value="1"/>
</dbReference>
<keyword evidence="6" id="KW-0456">Lyase</keyword>
<dbReference type="InterPro" id="IPR013342">
    <property type="entry name" value="Mandelate_racemase_C"/>
</dbReference>
<reference evidence="9" key="1">
    <citation type="journal article" date="2019" name="Int. J. Syst. Evol. Microbiol.">
        <title>The Global Catalogue of Microorganisms (GCM) 10K type strain sequencing project: providing services to taxonomists for standard genome sequencing and annotation.</title>
        <authorList>
            <consortium name="The Broad Institute Genomics Platform"/>
            <consortium name="The Broad Institute Genome Sequencing Center for Infectious Disease"/>
            <person name="Wu L."/>
            <person name="Ma J."/>
        </authorList>
    </citation>
    <scope>NUCLEOTIDE SEQUENCE [LARGE SCALE GENOMIC DNA]</scope>
    <source>
        <strain evidence="9">JCM 17138</strain>
    </source>
</reference>
<dbReference type="Gene3D" id="3.30.390.10">
    <property type="entry name" value="Enolase-like, N-terminal domain"/>
    <property type="match status" value="1"/>
</dbReference>
<dbReference type="PANTHER" id="PTHR13794">
    <property type="entry name" value="ENOLASE SUPERFAMILY, MANDELATE RACEMASE"/>
    <property type="match status" value="1"/>
</dbReference>
<dbReference type="SFLD" id="SFLDS00001">
    <property type="entry name" value="Enolase"/>
    <property type="match status" value="1"/>
</dbReference>
<evidence type="ECO:0000313" key="8">
    <source>
        <dbReference type="EMBL" id="GAA3807512.1"/>
    </source>
</evidence>